<dbReference type="AlphaFoldDB" id="A0A8J2T2F6"/>
<organism evidence="4 5">
    <name type="scientific">Pelagomonas calceolata</name>
    <dbReference type="NCBI Taxonomy" id="35677"/>
    <lineage>
        <taxon>Eukaryota</taxon>
        <taxon>Sar</taxon>
        <taxon>Stramenopiles</taxon>
        <taxon>Ochrophyta</taxon>
        <taxon>Pelagophyceae</taxon>
        <taxon>Pelagomonadales</taxon>
        <taxon>Pelagomonadaceae</taxon>
        <taxon>Pelagomonas</taxon>
    </lineage>
</organism>
<proteinExistence type="predicted"/>
<accession>A0A8J2T2F6</accession>
<name>A0A8J2T2F6_9STRA</name>
<dbReference type="EMBL" id="CAKKNE010000006">
    <property type="protein sequence ID" value="CAH0379322.1"/>
    <property type="molecule type" value="Genomic_DNA"/>
</dbReference>
<evidence type="ECO:0000256" key="3">
    <source>
        <dbReference type="SAM" id="MobiDB-lite"/>
    </source>
</evidence>
<sequence length="151" mass="16767">MSSPKIRWNKPRCHPSDSETKNVPCARSGHTLSVIGNTGFLFGGLSAGLHDKIARPLNELHILKMGSSEFEWCLLELADGQKPLARWRHSASIYDGTQIIIFGGYYTASLRLSDVWVFDTVAMEWQQPHFDQDPGFIANGSHPASSTWPGL</sequence>
<keyword evidence="1" id="KW-0880">Kelch repeat</keyword>
<dbReference type="Pfam" id="PF24681">
    <property type="entry name" value="Kelch_KLHDC2_KLHL20_DRC7"/>
    <property type="match status" value="1"/>
</dbReference>
<comment type="caution">
    <text evidence="4">The sequence shown here is derived from an EMBL/GenBank/DDBJ whole genome shotgun (WGS) entry which is preliminary data.</text>
</comment>
<dbReference type="Proteomes" id="UP000789595">
    <property type="component" value="Unassembled WGS sequence"/>
</dbReference>
<dbReference type="SUPFAM" id="SSF117281">
    <property type="entry name" value="Kelch motif"/>
    <property type="match status" value="1"/>
</dbReference>
<gene>
    <name evidence="4" type="ORF">PECAL_6P09380</name>
</gene>
<dbReference type="InterPro" id="IPR015915">
    <property type="entry name" value="Kelch-typ_b-propeller"/>
</dbReference>
<feature type="region of interest" description="Disordered" evidence="3">
    <location>
        <begin position="1"/>
        <end position="21"/>
    </location>
</feature>
<reference evidence="4" key="1">
    <citation type="submission" date="2021-11" db="EMBL/GenBank/DDBJ databases">
        <authorList>
            <consortium name="Genoscope - CEA"/>
            <person name="William W."/>
        </authorList>
    </citation>
    <scope>NUCLEOTIDE SEQUENCE</scope>
</reference>
<evidence type="ECO:0000313" key="5">
    <source>
        <dbReference type="Proteomes" id="UP000789595"/>
    </source>
</evidence>
<feature type="non-terminal residue" evidence="4">
    <location>
        <position position="151"/>
    </location>
</feature>
<evidence type="ECO:0000256" key="1">
    <source>
        <dbReference type="ARBA" id="ARBA00022441"/>
    </source>
</evidence>
<evidence type="ECO:0000313" key="4">
    <source>
        <dbReference type="EMBL" id="CAH0379322.1"/>
    </source>
</evidence>
<dbReference type="OrthoDB" id="73403at2759"/>
<dbReference type="PANTHER" id="PTHR46093">
    <property type="entry name" value="ACYL-COA-BINDING DOMAIN-CONTAINING PROTEIN 5"/>
    <property type="match status" value="1"/>
</dbReference>
<dbReference type="Gene3D" id="2.120.10.80">
    <property type="entry name" value="Kelch-type beta propeller"/>
    <property type="match status" value="1"/>
</dbReference>
<evidence type="ECO:0000256" key="2">
    <source>
        <dbReference type="ARBA" id="ARBA00022737"/>
    </source>
</evidence>
<keyword evidence="5" id="KW-1185">Reference proteome</keyword>
<protein>
    <submittedName>
        <fullName evidence="4">Uncharacterized protein</fullName>
    </submittedName>
</protein>
<keyword evidence="2" id="KW-0677">Repeat</keyword>
<dbReference type="PANTHER" id="PTHR46093:SF18">
    <property type="entry name" value="FIBRONECTIN TYPE-III DOMAIN-CONTAINING PROTEIN"/>
    <property type="match status" value="1"/>
</dbReference>